<protein>
    <submittedName>
        <fullName evidence="1">Uncharacterized protein</fullName>
    </submittedName>
</protein>
<comment type="caution">
    <text evidence="1">The sequence shown here is derived from an EMBL/GenBank/DDBJ whole genome shotgun (WGS) entry which is preliminary data.</text>
</comment>
<name>A0A8X6TAT8_NEPPI</name>
<sequence length="95" mass="11098">MRRPFLMRTLCTTRDLTPSDDKDRWPRQVSVFVFFLSAPPYRDRCNPCLVAFIAAVYQEVPILFLESFSFFPKDASMNQDITLSRTFEKLIVLIG</sequence>
<dbReference type="EMBL" id="BMAW01004354">
    <property type="protein sequence ID" value="GFS88253.1"/>
    <property type="molecule type" value="Genomic_DNA"/>
</dbReference>
<dbReference type="Proteomes" id="UP000887013">
    <property type="component" value="Unassembled WGS sequence"/>
</dbReference>
<gene>
    <name evidence="1" type="ORF">NPIL_702691</name>
</gene>
<evidence type="ECO:0000313" key="2">
    <source>
        <dbReference type="Proteomes" id="UP000887013"/>
    </source>
</evidence>
<reference evidence="1" key="1">
    <citation type="submission" date="2020-08" db="EMBL/GenBank/DDBJ databases">
        <title>Multicomponent nature underlies the extraordinary mechanical properties of spider dragline silk.</title>
        <authorList>
            <person name="Kono N."/>
            <person name="Nakamura H."/>
            <person name="Mori M."/>
            <person name="Yoshida Y."/>
            <person name="Ohtoshi R."/>
            <person name="Malay A.D."/>
            <person name="Moran D.A.P."/>
            <person name="Tomita M."/>
            <person name="Numata K."/>
            <person name="Arakawa K."/>
        </authorList>
    </citation>
    <scope>NUCLEOTIDE SEQUENCE</scope>
</reference>
<evidence type="ECO:0000313" key="1">
    <source>
        <dbReference type="EMBL" id="GFS88253.1"/>
    </source>
</evidence>
<organism evidence="1 2">
    <name type="scientific">Nephila pilipes</name>
    <name type="common">Giant wood spider</name>
    <name type="synonym">Nephila maculata</name>
    <dbReference type="NCBI Taxonomy" id="299642"/>
    <lineage>
        <taxon>Eukaryota</taxon>
        <taxon>Metazoa</taxon>
        <taxon>Ecdysozoa</taxon>
        <taxon>Arthropoda</taxon>
        <taxon>Chelicerata</taxon>
        <taxon>Arachnida</taxon>
        <taxon>Araneae</taxon>
        <taxon>Araneomorphae</taxon>
        <taxon>Entelegynae</taxon>
        <taxon>Araneoidea</taxon>
        <taxon>Nephilidae</taxon>
        <taxon>Nephila</taxon>
    </lineage>
</organism>
<proteinExistence type="predicted"/>
<keyword evidence="2" id="KW-1185">Reference proteome</keyword>
<dbReference type="AlphaFoldDB" id="A0A8X6TAT8"/>
<accession>A0A8X6TAT8</accession>